<dbReference type="InterPro" id="IPR023093">
    <property type="entry name" value="ScpA-like_C"/>
</dbReference>
<dbReference type="PANTHER" id="PTHR13108:SF9">
    <property type="entry name" value="CONDENSIN COMPLEX SUBUNIT 2"/>
    <property type="match status" value="1"/>
</dbReference>
<evidence type="ECO:0000313" key="13">
    <source>
        <dbReference type="Proteomes" id="UP001627154"/>
    </source>
</evidence>
<protein>
    <recommendedName>
        <fullName evidence="4">Condensin complex subunit 2</fullName>
    </recommendedName>
</protein>
<dbReference type="GO" id="GO:0051301">
    <property type="term" value="P:cell division"/>
    <property type="evidence" value="ECO:0007669"/>
    <property type="project" value="UniProtKB-KW"/>
</dbReference>
<evidence type="ECO:0000256" key="1">
    <source>
        <dbReference type="ARBA" id="ARBA00004286"/>
    </source>
</evidence>
<evidence type="ECO:0000256" key="4">
    <source>
        <dbReference type="ARBA" id="ARBA00016065"/>
    </source>
</evidence>
<feature type="compositionally biased region" description="Low complexity" evidence="11">
    <location>
        <begin position="9"/>
        <end position="18"/>
    </location>
</feature>
<comment type="caution">
    <text evidence="12">The sequence shown here is derived from an EMBL/GenBank/DDBJ whole genome shotgun (WGS) entry which is preliminary data.</text>
</comment>
<keyword evidence="5" id="KW-0158">Chromosome</keyword>
<dbReference type="Gene3D" id="1.10.10.580">
    <property type="entry name" value="Structural maintenance of chromosome 1. Chain E"/>
    <property type="match status" value="1"/>
</dbReference>
<evidence type="ECO:0000256" key="2">
    <source>
        <dbReference type="ARBA" id="ARBA00004496"/>
    </source>
</evidence>
<sequence length="586" mass="67555">MTLLSIGGNSVSGNSLSENESENENFKEYESDASHKSNISLSIKFSGLSQYEISNQISSCLKLNAENKITDKNAFGLQLIDLFAFVLRKQEPHNMNLQMASACLDVSGKIYAYRVDKVHSDLLKVVQAGRGTKRTLEDESNEYDENRPKRKKKKNKPNILSSSQALKGCLETYNPLSLVYCNTDPQTSDKLYQSAFPFHANSQMSLNLFNDVLLDKVIRNYENYETMKINKLDNFSNKELCPSYSNFQFLHWHECPEIESTNTESSVDYHFNLQSPLDEGFVDDSMCRDGSFNDNELFQDTFNQNTEIVDFQDVIENQSNPDKEYEYSYLQPEHYKKWNGSRHWRLVFNKKRKVKTKAPIVSKQSDHNSNLVKIEWEHFHNFHNKPVVLLNRLSLPLDKREWDENTLEKIRSEEANHNLRRHFSDSGIGKQRDTDDCEALPTSFQLEDDFNDTDQLDEDGDRIRTSTPINHESFTGPNLISAPTAPKNVFVPYSRIAKKVNMRKLKEAAWKTLIPSGENINEEIQTTTFSEIYKKLPQNLSKTNAKILSPALAFLSLLHLSNENNLELSQQEELDDLCINSFRDNQ</sequence>
<keyword evidence="13" id="KW-1185">Reference proteome</keyword>
<keyword evidence="9" id="KW-0226">DNA condensation</keyword>
<evidence type="ECO:0000256" key="3">
    <source>
        <dbReference type="ARBA" id="ARBA00009471"/>
    </source>
</evidence>
<evidence type="ECO:0000256" key="8">
    <source>
        <dbReference type="ARBA" id="ARBA00022776"/>
    </source>
</evidence>
<feature type="region of interest" description="Disordered" evidence="11">
    <location>
        <begin position="1"/>
        <end position="31"/>
    </location>
</feature>
<accession>A0ABD2WU01</accession>
<keyword evidence="7" id="KW-0132">Cell division</keyword>
<evidence type="ECO:0000256" key="5">
    <source>
        <dbReference type="ARBA" id="ARBA00022454"/>
    </source>
</evidence>
<reference evidence="12 13" key="1">
    <citation type="journal article" date="2024" name="bioRxiv">
        <title>A reference genome for Trichogramma kaykai: A tiny desert-dwelling parasitoid wasp with competing sex-ratio distorters.</title>
        <authorList>
            <person name="Culotta J."/>
            <person name="Lindsey A.R."/>
        </authorList>
    </citation>
    <scope>NUCLEOTIDE SEQUENCE [LARGE SCALE GENOMIC DNA]</scope>
    <source>
        <strain evidence="12 13">KSX58</strain>
    </source>
</reference>
<dbReference type="InterPro" id="IPR022816">
    <property type="entry name" value="Condensin_barren_su2"/>
</dbReference>
<evidence type="ECO:0000256" key="10">
    <source>
        <dbReference type="ARBA" id="ARBA00023306"/>
    </source>
</evidence>
<evidence type="ECO:0000256" key="9">
    <source>
        <dbReference type="ARBA" id="ARBA00023067"/>
    </source>
</evidence>
<comment type="similarity">
    <text evidence="3">Belongs to the CND2 (condensin subunit 2) family.</text>
</comment>
<dbReference type="GO" id="GO:0005737">
    <property type="term" value="C:cytoplasm"/>
    <property type="evidence" value="ECO:0007669"/>
    <property type="project" value="UniProtKB-SubCell"/>
</dbReference>
<dbReference type="EMBL" id="JBJJXI010000070">
    <property type="protein sequence ID" value="KAL3396547.1"/>
    <property type="molecule type" value="Genomic_DNA"/>
</dbReference>
<keyword evidence="8" id="KW-0498">Mitosis</keyword>
<keyword evidence="6" id="KW-0963">Cytoplasm</keyword>
<feature type="region of interest" description="Disordered" evidence="11">
    <location>
        <begin position="136"/>
        <end position="159"/>
    </location>
</feature>
<evidence type="ECO:0000256" key="11">
    <source>
        <dbReference type="SAM" id="MobiDB-lite"/>
    </source>
</evidence>
<dbReference type="AlphaFoldDB" id="A0ABD2WU01"/>
<name>A0ABD2WU01_9HYME</name>
<proteinExistence type="inferred from homology"/>
<dbReference type="PANTHER" id="PTHR13108">
    <property type="entry name" value="CONDENSIN COMPLEX SUBUNIT 2"/>
    <property type="match status" value="1"/>
</dbReference>
<dbReference type="Proteomes" id="UP001627154">
    <property type="component" value="Unassembled WGS sequence"/>
</dbReference>
<dbReference type="GO" id="GO:0005694">
    <property type="term" value="C:chromosome"/>
    <property type="evidence" value="ECO:0007669"/>
    <property type="project" value="UniProtKB-SubCell"/>
</dbReference>
<dbReference type="GO" id="GO:0030261">
    <property type="term" value="P:chromosome condensation"/>
    <property type="evidence" value="ECO:0007669"/>
    <property type="project" value="UniProtKB-KW"/>
</dbReference>
<keyword evidence="10" id="KW-0131">Cell cycle</keyword>
<comment type="subcellular location">
    <subcellularLocation>
        <location evidence="1">Chromosome</location>
    </subcellularLocation>
    <subcellularLocation>
        <location evidence="2">Cytoplasm</location>
    </subcellularLocation>
</comment>
<evidence type="ECO:0000256" key="7">
    <source>
        <dbReference type="ARBA" id="ARBA00022618"/>
    </source>
</evidence>
<evidence type="ECO:0000256" key="6">
    <source>
        <dbReference type="ARBA" id="ARBA00022490"/>
    </source>
</evidence>
<organism evidence="12 13">
    <name type="scientific">Trichogramma kaykai</name>
    <dbReference type="NCBI Taxonomy" id="54128"/>
    <lineage>
        <taxon>Eukaryota</taxon>
        <taxon>Metazoa</taxon>
        <taxon>Ecdysozoa</taxon>
        <taxon>Arthropoda</taxon>
        <taxon>Hexapoda</taxon>
        <taxon>Insecta</taxon>
        <taxon>Pterygota</taxon>
        <taxon>Neoptera</taxon>
        <taxon>Endopterygota</taxon>
        <taxon>Hymenoptera</taxon>
        <taxon>Apocrita</taxon>
        <taxon>Proctotrupomorpha</taxon>
        <taxon>Chalcidoidea</taxon>
        <taxon>Trichogrammatidae</taxon>
        <taxon>Trichogramma</taxon>
    </lineage>
</organism>
<dbReference type="Pfam" id="PF05786">
    <property type="entry name" value="Cnd2"/>
    <property type="match status" value="2"/>
</dbReference>
<evidence type="ECO:0000313" key="12">
    <source>
        <dbReference type="EMBL" id="KAL3396547.1"/>
    </source>
</evidence>
<gene>
    <name evidence="12" type="ORF">TKK_009437</name>
</gene>